<dbReference type="OrthoDB" id="2361087at2"/>
<dbReference type="Pfam" id="PF01521">
    <property type="entry name" value="Fe-S_biosyn"/>
    <property type="match status" value="1"/>
</dbReference>
<dbReference type="EMBL" id="CCDI010000003">
    <property type="protein sequence ID" value="CDQ24255.1"/>
    <property type="molecule type" value="Genomic_DNA"/>
</dbReference>
<reference evidence="3" key="1">
    <citation type="submission" date="2014-03" db="EMBL/GenBank/DDBJ databases">
        <authorList>
            <person name="Urmite Genomes U."/>
        </authorList>
    </citation>
    <scope>NUCLEOTIDE SEQUENCE [LARGE SCALE GENOMIC DNA]</scope>
    <source>
        <strain evidence="3">HD-03</strain>
    </source>
</reference>
<evidence type="ECO:0000259" key="1">
    <source>
        <dbReference type="Pfam" id="PF01521"/>
    </source>
</evidence>
<organism evidence="2 3">
    <name type="scientific">Halobacillus karajensis</name>
    <dbReference type="NCBI Taxonomy" id="195088"/>
    <lineage>
        <taxon>Bacteria</taxon>
        <taxon>Bacillati</taxon>
        <taxon>Bacillota</taxon>
        <taxon>Bacilli</taxon>
        <taxon>Bacillales</taxon>
        <taxon>Bacillaceae</taxon>
        <taxon>Halobacillus</taxon>
    </lineage>
</organism>
<dbReference type="Proteomes" id="UP000028868">
    <property type="component" value="Unassembled WGS sequence"/>
</dbReference>
<evidence type="ECO:0000313" key="3">
    <source>
        <dbReference type="Proteomes" id="UP000028868"/>
    </source>
</evidence>
<keyword evidence="3" id="KW-1185">Reference proteome</keyword>
<gene>
    <name evidence="2" type="ORF">BN983_02527</name>
</gene>
<evidence type="ECO:0000313" key="2">
    <source>
        <dbReference type="EMBL" id="CDQ24255.1"/>
    </source>
</evidence>
<sequence length="110" mass="12460">MELRITAEAKQQLEQIQDPGRPLIRLFYDTEGCGCGVNGLPTIRLDKEELSTDRRVENDVYHVIIDSQQAIFFKKDMKLDFVKGTFRLSSPDGILNPIIPIKDVKEGAVL</sequence>
<dbReference type="InterPro" id="IPR000361">
    <property type="entry name" value="ATAP_core_dom"/>
</dbReference>
<dbReference type="AlphaFoldDB" id="A0A024P5W1"/>
<name>A0A024P5W1_9BACI</name>
<dbReference type="Gene3D" id="2.60.300.12">
    <property type="entry name" value="HesB-like domain"/>
    <property type="match status" value="1"/>
</dbReference>
<feature type="domain" description="Core" evidence="1">
    <location>
        <begin position="1"/>
        <end position="102"/>
    </location>
</feature>
<reference evidence="2 3" key="2">
    <citation type="submission" date="2014-05" db="EMBL/GenBank/DDBJ databases">
        <title>Draft genome sequence of Halobacillus karajensis HK-03.</title>
        <authorList>
            <person name="Khelaifia S."/>
            <person name="Croce O."/>
            <person name="Lagier J.C."/>
            <person name="Raoult D."/>
        </authorList>
    </citation>
    <scope>NUCLEOTIDE SEQUENCE [LARGE SCALE GENOMIC DNA]</scope>
    <source>
        <strain evidence="2 3">HD-03</strain>
    </source>
</reference>
<dbReference type="SUPFAM" id="SSF89360">
    <property type="entry name" value="HesB-like domain"/>
    <property type="match status" value="1"/>
</dbReference>
<dbReference type="InterPro" id="IPR035903">
    <property type="entry name" value="HesB-like_dom_sf"/>
</dbReference>
<protein>
    <recommendedName>
        <fullName evidence="1">Core domain-containing protein</fullName>
    </recommendedName>
</protein>
<proteinExistence type="predicted"/>
<dbReference type="RefSeq" id="WP_035508964.1">
    <property type="nucleotide sequence ID" value="NZ_CCDH010000001.1"/>
</dbReference>
<comment type="caution">
    <text evidence="2">The sequence shown here is derived from an EMBL/GenBank/DDBJ whole genome shotgun (WGS) entry which is preliminary data.</text>
</comment>
<accession>A0A024P5W1</accession>